<evidence type="ECO:0000256" key="6">
    <source>
        <dbReference type="ARBA" id="ARBA00022777"/>
    </source>
</evidence>
<keyword evidence="10" id="KW-0472">Membrane</keyword>
<keyword evidence="10" id="KW-0812">Transmembrane</keyword>
<comment type="caution">
    <text evidence="13">The sequence shown here is derived from an EMBL/GenBank/DDBJ whole genome shotgun (WGS) entry which is preliminary data.</text>
</comment>
<proteinExistence type="predicted"/>
<keyword evidence="7" id="KW-0067">ATP-binding</keyword>
<evidence type="ECO:0000259" key="12">
    <source>
        <dbReference type="SMART" id="SM00387"/>
    </source>
</evidence>
<dbReference type="SMART" id="SM00028">
    <property type="entry name" value="TPR"/>
    <property type="match status" value="3"/>
</dbReference>
<dbReference type="EMBL" id="JAINUY010000010">
    <property type="protein sequence ID" value="MBZ4037641.1"/>
    <property type="molecule type" value="Genomic_DNA"/>
</dbReference>
<feature type="coiled-coil region" evidence="9">
    <location>
        <begin position="516"/>
        <end position="546"/>
    </location>
</feature>
<dbReference type="Pfam" id="PF02518">
    <property type="entry name" value="HATPase_c"/>
    <property type="match status" value="1"/>
</dbReference>
<evidence type="ECO:0000256" key="5">
    <source>
        <dbReference type="ARBA" id="ARBA00022741"/>
    </source>
</evidence>
<dbReference type="GO" id="GO:0004673">
    <property type="term" value="F:protein histidine kinase activity"/>
    <property type="evidence" value="ECO:0007669"/>
    <property type="project" value="UniProtKB-EC"/>
</dbReference>
<dbReference type="SMART" id="SM00387">
    <property type="entry name" value="HATPase_c"/>
    <property type="match status" value="1"/>
</dbReference>
<evidence type="ECO:0000256" key="1">
    <source>
        <dbReference type="ARBA" id="ARBA00000085"/>
    </source>
</evidence>
<dbReference type="Pfam" id="PF13374">
    <property type="entry name" value="TPR_10"/>
    <property type="match status" value="1"/>
</dbReference>
<evidence type="ECO:0000256" key="8">
    <source>
        <dbReference type="PROSITE-ProRule" id="PRU00339"/>
    </source>
</evidence>
<name>A0A9X1KUS7_9FLAO</name>
<comment type="catalytic activity">
    <reaction evidence="1">
        <text>ATP + protein L-histidine = ADP + protein N-phospho-L-histidine.</text>
        <dbReference type="EC" id="2.7.13.3"/>
    </reaction>
</comment>
<dbReference type="PANTHER" id="PTHR41523">
    <property type="entry name" value="TWO-COMPONENT SYSTEM SENSOR PROTEIN"/>
    <property type="match status" value="1"/>
</dbReference>
<keyword evidence="8" id="KW-0802">TPR repeat</keyword>
<dbReference type="InterPro" id="IPR036890">
    <property type="entry name" value="HATPase_C_sf"/>
</dbReference>
<keyword evidence="10" id="KW-1133">Transmembrane helix</keyword>
<dbReference type="RefSeq" id="WP_223711193.1">
    <property type="nucleotide sequence ID" value="NZ_JAINUY010000010.1"/>
</dbReference>
<dbReference type="InterPro" id="IPR011990">
    <property type="entry name" value="TPR-like_helical_dom_sf"/>
</dbReference>
<dbReference type="PANTHER" id="PTHR41523:SF8">
    <property type="entry name" value="ETHYLENE RESPONSE SENSOR PROTEIN"/>
    <property type="match status" value="1"/>
</dbReference>
<dbReference type="InterPro" id="IPR003594">
    <property type="entry name" value="HATPase_dom"/>
</dbReference>
<evidence type="ECO:0000256" key="9">
    <source>
        <dbReference type="SAM" id="Coils"/>
    </source>
</evidence>
<organism evidence="13 14">
    <name type="scientific">Flavobacterium potami</name>
    <dbReference type="NCBI Taxonomy" id="2872310"/>
    <lineage>
        <taxon>Bacteria</taxon>
        <taxon>Pseudomonadati</taxon>
        <taxon>Bacteroidota</taxon>
        <taxon>Flavobacteriia</taxon>
        <taxon>Flavobacteriales</taxon>
        <taxon>Flavobacteriaceae</taxon>
        <taxon>Flavobacterium</taxon>
    </lineage>
</organism>
<dbReference type="Gene3D" id="3.30.450.20">
    <property type="entry name" value="PAS domain"/>
    <property type="match status" value="1"/>
</dbReference>
<accession>A0A9X1KUS7</accession>
<keyword evidence="14" id="KW-1185">Reference proteome</keyword>
<dbReference type="EC" id="2.7.13.3" evidence="2"/>
<evidence type="ECO:0000256" key="4">
    <source>
        <dbReference type="ARBA" id="ARBA00022679"/>
    </source>
</evidence>
<dbReference type="InterPro" id="IPR011495">
    <property type="entry name" value="Sig_transdc_His_kin_sub2_dim/P"/>
</dbReference>
<keyword evidence="4" id="KW-0808">Transferase</keyword>
<dbReference type="SUPFAM" id="SSF48452">
    <property type="entry name" value="TPR-like"/>
    <property type="match status" value="2"/>
</dbReference>
<evidence type="ECO:0000256" key="7">
    <source>
        <dbReference type="ARBA" id="ARBA00022840"/>
    </source>
</evidence>
<keyword evidence="11" id="KW-0732">Signal</keyword>
<evidence type="ECO:0000256" key="11">
    <source>
        <dbReference type="SAM" id="SignalP"/>
    </source>
</evidence>
<protein>
    <recommendedName>
        <fullName evidence="2">histidine kinase</fullName>
        <ecNumber evidence="2">2.7.13.3</ecNumber>
    </recommendedName>
</protein>
<evidence type="ECO:0000313" key="13">
    <source>
        <dbReference type="EMBL" id="MBZ4037641.1"/>
    </source>
</evidence>
<feature type="chain" id="PRO_5040724896" description="histidine kinase" evidence="11">
    <location>
        <begin position="32"/>
        <end position="755"/>
    </location>
</feature>
<dbReference type="AlphaFoldDB" id="A0A9X1KUS7"/>
<evidence type="ECO:0000256" key="10">
    <source>
        <dbReference type="SAM" id="Phobius"/>
    </source>
</evidence>
<dbReference type="SUPFAM" id="SSF55874">
    <property type="entry name" value="ATPase domain of HSP90 chaperone/DNA topoisomerase II/histidine kinase"/>
    <property type="match status" value="1"/>
</dbReference>
<dbReference type="Proteomes" id="UP001139366">
    <property type="component" value="Unassembled WGS sequence"/>
</dbReference>
<evidence type="ECO:0000256" key="3">
    <source>
        <dbReference type="ARBA" id="ARBA00022553"/>
    </source>
</evidence>
<keyword evidence="3" id="KW-0597">Phosphoprotein</keyword>
<keyword evidence="9" id="KW-0175">Coiled coil</keyword>
<sequence>MNFIPIISVKNHVCALFTAILFLLVNHGTTAQSEEDPNVLKKKIAKAESNPKKVDLLLALSSYYLNKTGENKTDLDNADLINTQAKLLSDRVKYKLGKGKSILLGAQIYREKGDRENALEKTKNAITYSKKNNLTELQASSYSELSIYDAEVDQKAKYKQTAIQLFKKAGAKEKQATTLKELGELYSINENPDKAEPLLQESLALYKSIHYPKLQGVYNLLSEVYTSKGNYPESLKHALLAEKTALAVNDHSLQLSSIYNHVGLVYYYLRQNDDAEEYWYKAFEVAKNFNDTEYVRTIGENLCSLLIRQKKEKKALELIKEMQQKFPSSNIERIMKENYLLFNIYRILNNNATASIYYKRLADFYGENADRNGNSIAVLRSFASYHYQIKKFNEFYKNVRRLDSLAAGAGNNLIRSESYLIWFKADSSRGDYINAIKHYQLYKSLSDSVFKGEKSKQINSLQIEYESEKKDKNINLLQEQAKVQQIQIQKDTVVKYVFIGSVIVLILFLALLYNSFRLKKKKNAELEIQRQQINEQNELNKKMLVEKEWLLKEIHHRVKNNLQIVISLLNTQSAYLDNEDALMAIQNSQHRMHAMSLIHQKLYQSDNLANIDMSWYVYELTNYMKECFDTDRNINFVLEVEKTYLDVAQAVPLGLIINEAVNNAIKYAFPEDRKGEVTIVLKNIGESNYELKIADNGIGLPVDFDSTERDSLGMNLMMGLSDQIDGVFEMKNDNGLKITITFTRNTEFEVTAENS</sequence>
<feature type="repeat" description="TPR" evidence="8">
    <location>
        <begin position="256"/>
        <end position="289"/>
    </location>
</feature>
<dbReference type="PROSITE" id="PS50005">
    <property type="entry name" value="TPR"/>
    <property type="match status" value="1"/>
</dbReference>
<keyword evidence="6" id="KW-0418">Kinase</keyword>
<keyword evidence="5" id="KW-0547">Nucleotide-binding</keyword>
<feature type="transmembrane region" description="Helical" evidence="10">
    <location>
        <begin position="493"/>
        <end position="513"/>
    </location>
</feature>
<feature type="signal peptide" evidence="11">
    <location>
        <begin position="1"/>
        <end position="31"/>
    </location>
</feature>
<evidence type="ECO:0000313" key="14">
    <source>
        <dbReference type="Proteomes" id="UP001139366"/>
    </source>
</evidence>
<gene>
    <name evidence="13" type="ORF">K6T82_22965</name>
</gene>
<dbReference type="InterPro" id="IPR019734">
    <property type="entry name" value="TPR_rpt"/>
</dbReference>
<evidence type="ECO:0000256" key="2">
    <source>
        <dbReference type="ARBA" id="ARBA00012438"/>
    </source>
</evidence>
<dbReference type="Gene3D" id="1.25.40.10">
    <property type="entry name" value="Tetratricopeptide repeat domain"/>
    <property type="match status" value="2"/>
</dbReference>
<dbReference type="Gene3D" id="3.30.565.10">
    <property type="entry name" value="Histidine kinase-like ATPase, C-terminal domain"/>
    <property type="match status" value="1"/>
</dbReference>
<dbReference type="GO" id="GO:0005524">
    <property type="term" value="F:ATP binding"/>
    <property type="evidence" value="ECO:0007669"/>
    <property type="project" value="UniProtKB-KW"/>
</dbReference>
<dbReference type="Pfam" id="PF07568">
    <property type="entry name" value="HisKA_2"/>
    <property type="match status" value="1"/>
</dbReference>
<feature type="domain" description="Histidine kinase/HSP90-like ATPase" evidence="12">
    <location>
        <begin position="648"/>
        <end position="746"/>
    </location>
</feature>
<reference evidence="13 14" key="1">
    <citation type="journal article" date="2023" name="Antonie Van Leeuwenhoek">
        <title>Flavobacterium potami sp. nov., a multi-metal resistance genes harbouring bacterium isolated from shallow river silt.</title>
        <authorList>
            <person name="Li S."/>
            <person name="Mao S."/>
            <person name="Mu W."/>
            <person name="Guo B."/>
            <person name="Li C."/>
            <person name="Zhu Q."/>
            <person name="Hou X."/>
            <person name="Zhao Y."/>
            <person name="Wei S."/>
            <person name="Liu H."/>
            <person name="Liu A."/>
        </authorList>
    </citation>
    <scope>NUCLEOTIDE SEQUENCE [LARGE SCALE GENOMIC DNA]</scope>
    <source>
        <strain evidence="13 14">17A</strain>
    </source>
</reference>